<keyword evidence="3" id="KW-1185">Reference proteome</keyword>
<feature type="compositionally biased region" description="Basic and acidic residues" evidence="1">
    <location>
        <begin position="26"/>
        <end position="43"/>
    </location>
</feature>
<dbReference type="Proteomes" id="UP000489600">
    <property type="component" value="Unassembled WGS sequence"/>
</dbReference>
<reference evidence="2" key="1">
    <citation type="submission" date="2019-07" db="EMBL/GenBank/DDBJ databases">
        <authorList>
            <person name="Dittberner H."/>
        </authorList>
    </citation>
    <scope>NUCLEOTIDE SEQUENCE [LARGE SCALE GENOMIC DNA]</scope>
</reference>
<dbReference type="AlphaFoldDB" id="A0A565BLT7"/>
<evidence type="ECO:0000313" key="2">
    <source>
        <dbReference type="EMBL" id="VVB02556.1"/>
    </source>
</evidence>
<protein>
    <submittedName>
        <fullName evidence="2">Uncharacterized protein</fullName>
    </submittedName>
</protein>
<gene>
    <name evidence="2" type="ORF">ANE_LOCUS13000</name>
</gene>
<evidence type="ECO:0000256" key="1">
    <source>
        <dbReference type="SAM" id="MobiDB-lite"/>
    </source>
</evidence>
<comment type="caution">
    <text evidence="2">The sequence shown here is derived from an EMBL/GenBank/DDBJ whole genome shotgun (WGS) entry which is preliminary data.</text>
</comment>
<organism evidence="2 3">
    <name type="scientific">Arabis nemorensis</name>
    <dbReference type="NCBI Taxonomy" id="586526"/>
    <lineage>
        <taxon>Eukaryota</taxon>
        <taxon>Viridiplantae</taxon>
        <taxon>Streptophyta</taxon>
        <taxon>Embryophyta</taxon>
        <taxon>Tracheophyta</taxon>
        <taxon>Spermatophyta</taxon>
        <taxon>Magnoliopsida</taxon>
        <taxon>eudicotyledons</taxon>
        <taxon>Gunneridae</taxon>
        <taxon>Pentapetalae</taxon>
        <taxon>rosids</taxon>
        <taxon>malvids</taxon>
        <taxon>Brassicales</taxon>
        <taxon>Brassicaceae</taxon>
        <taxon>Arabideae</taxon>
        <taxon>Arabis</taxon>
    </lineage>
</organism>
<evidence type="ECO:0000313" key="3">
    <source>
        <dbReference type="Proteomes" id="UP000489600"/>
    </source>
</evidence>
<sequence>MCMKRRSQEGGLLDLVPDIGRLERQSKAEAQARKLKEREDMEHPQVVPPVVNLNNANPFPLREHV</sequence>
<feature type="region of interest" description="Disordered" evidence="1">
    <location>
        <begin position="26"/>
        <end position="65"/>
    </location>
</feature>
<proteinExistence type="predicted"/>
<dbReference type="EMBL" id="CABITT030000004">
    <property type="protein sequence ID" value="VVB02556.1"/>
    <property type="molecule type" value="Genomic_DNA"/>
</dbReference>
<name>A0A565BLT7_9BRAS</name>
<feature type="compositionally biased region" description="Low complexity" evidence="1">
    <location>
        <begin position="44"/>
        <end position="58"/>
    </location>
</feature>
<accession>A0A565BLT7</accession>